<sequence>MKKQIKMKKYISAALLSLVLFSCSNDILDEKPRAIFTPDYFSTPEGVMGGVTSMYGHLRYMYGNGYFLNVGQIATDESTWGQNSDGNVKNLDYSGVGIIDPSTSNTSAVWNNAFPNINTASGVIENGMAIGSISPALIAEARFFRAFDYFLLVQTYGGVPLDLGAGELKFNSSTMRSSVRNTVPEVYSKAIFPDLKKAVEDLPVTGRVTGGLTKTAARLFLAKAYLTFGWWLQNPKGIPTYPASDRKDLDGHDAAWYFQQAYDTAVAAINDPGPFGLQATFYDVNVATKDRNKEMLLYADHTQSSSTYNGGDLSYSGGGFSTDYFAGWFGQFNYTGVRSSSSKTSWAAVSSVQREASQPLGRPWTMLAPPIEVFKKTFADKTNDSRYDGTFTTAYRGNWAKAGITSSTLYNANYLPIANGDAVLTFLDTDVSGIDYSNTVYNSSVGAGVLPGRADFVIEPSYFSRICYPGNWKLGPYRTDNGTGLGSPNGSSTRPFAVAKFSELYFIAAEAAVKGATVQGGKSARDLINVIRARAGKWNFNNKANTAVAQDNSAVMIAATPAIIDIDYILAERSREYFGEGYRWYDLTRTQNWIEYGGAFTIAGATNPNDWKDHSVKTFTRTITAKDYLRPIPTTQLDGMEMSAGDKAAYQNPGY</sequence>
<dbReference type="AlphaFoldDB" id="A0A0Q0XMI9"/>
<feature type="domain" description="SusD-like N-terminal" evidence="8">
    <location>
        <begin position="135"/>
        <end position="226"/>
    </location>
</feature>
<evidence type="ECO:0000313" key="9">
    <source>
        <dbReference type="EMBL" id="KQB36817.1"/>
    </source>
</evidence>
<dbReference type="Proteomes" id="UP000050443">
    <property type="component" value="Unassembled WGS sequence"/>
</dbReference>
<gene>
    <name evidence="9" type="ORF">RC62_3027</name>
</gene>
<reference evidence="9 10" key="1">
    <citation type="submission" date="2014-09" db="EMBL/GenBank/DDBJ databases">
        <title>Genome sequence of Flavobacterium aquidurense RC62.</title>
        <authorList>
            <person name="Kim J.F."/>
            <person name="Kwak M.-J."/>
        </authorList>
    </citation>
    <scope>NUCLEOTIDE SEQUENCE [LARGE SCALE GENOMIC DNA]</scope>
    <source>
        <strain evidence="9 10">RC62</strain>
    </source>
</reference>
<dbReference type="STRING" id="362413.RC62_3027"/>
<dbReference type="SUPFAM" id="SSF48452">
    <property type="entry name" value="TPR-like"/>
    <property type="match status" value="1"/>
</dbReference>
<evidence type="ECO:0000256" key="5">
    <source>
        <dbReference type="ARBA" id="ARBA00023237"/>
    </source>
</evidence>
<evidence type="ECO:0000259" key="7">
    <source>
        <dbReference type="Pfam" id="PF07980"/>
    </source>
</evidence>
<protein>
    <submittedName>
        <fullName evidence="9">RagB/SusD family protein</fullName>
    </submittedName>
</protein>
<dbReference type="PROSITE" id="PS51257">
    <property type="entry name" value="PROKAR_LIPOPROTEIN"/>
    <property type="match status" value="1"/>
</dbReference>
<comment type="subcellular location">
    <subcellularLocation>
        <location evidence="1">Cell outer membrane</location>
    </subcellularLocation>
</comment>
<evidence type="ECO:0000259" key="8">
    <source>
        <dbReference type="Pfam" id="PF14322"/>
    </source>
</evidence>
<feature type="domain" description="RagB/SusD" evidence="7">
    <location>
        <begin position="481"/>
        <end position="655"/>
    </location>
</feature>
<keyword evidence="4" id="KW-0472">Membrane</keyword>
<evidence type="ECO:0000256" key="1">
    <source>
        <dbReference type="ARBA" id="ARBA00004442"/>
    </source>
</evidence>
<accession>A0A0Q0XMI9</accession>
<dbReference type="RefSeq" id="WP_082421352.1">
    <property type="nucleotide sequence ID" value="NZ_JRLF01000016.1"/>
</dbReference>
<keyword evidence="3 6" id="KW-0732">Signal</keyword>
<evidence type="ECO:0000256" key="4">
    <source>
        <dbReference type="ARBA" id="ARBA00023136"/>
    </source>
</evidence>
<dbReference type="Gene3D" id="1.25.40.390">
    <property type="match status" value="1"/>
</dbReference>
<evidence type="ECO:0000313" key="10">
    <source>
        <dbReference type="Proteomes" id="UP000050443"/>
    </source>
</evidence>
<feature type="chain" id="PRO_5006186606" evidence="6">
    <location>
        <begin position="25"/>
        <end position="655"/>
    </location>
</feature>
<keyword evidence="5" id="KW-0998">Cell outer membrane</keyword>
<comment type="caution">
    <text evidence="9">The sequence shown here is derived from an EMBL/GenBank/DDBJ whole genome shotgun (WGS) entry which is preliminary data.</text>
</comment>
<feature type="signal peptide" evidence="6">
    <location>
        <begin position="1"/>
        <end position="24"/>
    </location>
</feature>
<dbReference type="InterPro" id="IPR012944">
    <property type="entry name" value="SusD_RagB_dom"/>
</dbReference>
<evidence type="ECO:0000256" key="3">
    <source>
        <dbReference type="ARBA" id="ARBA00022729"/>
    </source>
</evidence>
<proteinExistence type="inferred from homology"/>
<organism evidence="9 10">
    <name type="scientific">Flavobacterium aquidurense</name>
    <dbReference type="NCBI Taxonomy" id="362413"/>
    <lineage>
        <taxon>Bacteria</taxon>
        <taxon>Pseudomonadati</taxon>
        <taxon>Bacteroidota</taxon>
        <taxon>Flavobacteriia</taxon>
        <taxon>Flavobacteriales</taxon>
        <taxon>Flavobacteriaceae</taxon>
        <taxon>Flavobacterium</taxon>
    </lineage>
</organism>
<dbReference type="Pfam" id="PF07980">
    <property type="entry name" value="SusD_RagB"/>
    <property type="match status" value="1"/>
</dbReference>
<dbReference type="PATRIC" id="fig|362413.3.peg.2979"/>
<dbReference type="Pfam" id="PF14322">
    <property type="entry name" value="SusD-like_3"/>
    <property type="match status" value="1"/>
</dbReference>
<dbReference type="EMBL" id="JRLF01000016">
    <property type="protein sequence ID" value="KQB36817.1"/>
    <property type="molecule type" value="Genomic_DNA"/>
</dbReference>
<dbReference type="OrthoDB" id="5694214at2"/>
<name>A0A0Q0XMI9_9FLAO</name>
<evidence type="ECO:0000256" key="2">
    <source>
        <dbReference type="ARBA" id="ARBA00006275"/>
    </source>
</evidence>
<dbReference type="InterPro" id="IPR033985">
    <property type="entry name" value="SusD-like_N"/>
</dbReference>
<dbReference type="InterPro" id="IPR011990">
    <property type="entry name" value="TPR-like_helical_dom_sf"/>
</dbReference>
<comment type="similarity">
    <text evidence="2">Belongs to the SusD family.</text>
</comment>
<evidence type="ECO:0000256" key="6">
    <source>
        <dbReference type="SAM" id="SignalP"/>
    </source>
</evidence>
<dbReference type="GO" id="GO:0009279">
    <property type="term" value="C:cell outer membrane"/>
    <property type="evidence" value="ECO:0007669"/>
    <property type="project" value="UniProtKB-SubCell"/>
</dbReference>